<dbReference type="EMBL" id="RSED01000009">
    <property type="protein sequence ID" value="RRS03942.1"/>
    <property type="molecule type" value="Genomic_DNA"/>
</dbReference>
<dbReference type="Proteomes" id="UP000269265">
    <property type="component" value="Unassembled WGS sequence"/>
</dbReference>
<organism evidence="1 2">
    <name type="scientific">Aquabacterium soli</name>
    <dbReference type="NCBI Taxonomy" id="2493092"/>
    <lineage>
        <taxon>Bacteria</taxon>
        <taxon>Pseudomonadati</taxon>
        <taxon>Pseudomonadota</taxon>
        <taxon>Betaproteobacteria</taxon>
        <taxon>Burkholderiales</taxon>
        <taxon>Aquabacterium</taxon>
    </lineage>
</organism>
<comment type="caution">
    <text evidence="1">The sequence shown here is derived from an EMBL/GenBank/DDBJ whole genome shotgun (WGS) entry which is preliminary data.</text>
</comment>
<reference evidence="1 2" key="1">
    <citation type="submission" date="2018-12" db="EMBL/GenBank/DDBJ databases">
        <title>The whole draft genome of Aquabacterium sp. SJQ9.</title>
        <authorList>
            <person name="Sun L."/>
            <person name="Gao X."/>
            <person name="Chen W."/>
            <person name="Huang K."/>
        </authorList>
    </citation>
    <scope>NUCLEOTIDE SEQUENCE [LARGE SCALE GENOMIC DNA]</scope>
    <source>
        <strain evidence="1 2">SJQ9</strain>
    </source>
</reference>
<evidence type="ECO:0000313" key="1">
    <source>
        <dbReference type="EMBL" id="RRS03942.1"/>
    </source>
</evidence>
<protein>
    <submittedName>
        <fullName evidence="1">Uncharacterized protein</fullName>
    </submittedName>
</protein>
<dbReference type="AlphaFoldDB" id="A0A3R8U3H4"/>
<sequence>MLLMIDQPQGRFLASHAGPKSGVLLGSVALDVSPKPLSSRKKAGIKAGIDFELLPWSKHPSDGTL</sequence>
<evidence type="ECO:0000313" key="2">
    <source>
        <dbReference type="Proteomes" id="UP000269265"/>
    </source>
</evidence>
<name>A0A3R8U3H4_9BURK</name>
<gene>
    <name evidence="1" type="ORF">EIP75_13405</name>
</gene>
<dbReference type="RefSeq" id="WP_125243782.1">
    <property type="nucleotide sequence ID" value="NZ_RSED01000009.1"/>
</dbReference>
<proteinExistence type="predicted"/>
<keyword evidence="2" id="KW-1185">Reference proteome</keyword>
<accession>A0A3R8U3H4</accession>